<dbReference type="SUPFAM" id="SSF53271">
    <property type="entry name" value="PRTase-like"/>
    <property type="match status" value="2"/>
</dbReference>
<dbReference type="NCBIfam" id="NF005537">
    <property type="entry name" value="PRK07199.1"/>
    <property type="match status" value="1"/>
</dbReference>
<evidence type="ECO:0000313" key="6">
    <source>
        <dbReference type="Proteomes" id="UP000466966"/>
    </source>
</evidence>
<keyword evidence="5" id="KW-0418">Kinase</keyword>
<name>A0A844YVQ2_9SPHN</name>
<dbReference type="EMBL" id="WTYV01000002">
    <property type="protein sequence ID" value="MXO71100.1"/>
    <property type="molecule type" value="Genomic_DNA"/>
</dbReference>
<reference evidence="5 6" key="1">
    <citation type="submission" date="2019-12" db="EMBL/GenBank/DDBJ databases">
        <title>Genomic-based taxomic classification of the family Erythrobacteraceae.</title>
        <authorList>
            <person name="Xu L."/>
        </authorList>
    </citation>
    <scope>NUCLEOTIDE SEQUENCE [LARGE SCALE GENOMIC DNA]</scope>
    <source>
        <strain evidence="5 6">M0322</strain>
    </source>
</reference>
<dbReference type="EC" id="2.7.6.1" evidence="5"/>
<keyword evidence="5" id="KW-0808">Transferase</keyword>
<evidence type="ECO:0000259" key="3">
    <source>
        <dbReference type="Pfam" id="PF00156"/>
    </source>
</evidence>
<dbReference type="OrthoDB" id="324294at2"/>
<dbReference type="PANTHER" id="PTHR10210:SF41">
    <property type="entry name" value="RIBOSE-PHOSPHATE PYROPHOSPHOKINASE 1, CHLOROPLASTIC"/>
    <property type="match status" value="1"/>
</dbReference>
<comment type="similarity">
    <text evidence="2">Belongs to the ribose-phosphate pyrophosphokinase family.</text>
</comment>
<dbReference type="Proteomes" id="UP000466966">
    <property type="component" value="Unassembled WGS sequence"/>
</dbReference>
<dbReference type="GO" id="GO:0006164">
    <property type="term" value="P:purine nucleotide biosynthetic process"/>
    <property type="evidence" value="ECO:0007669"/>
    <property type="project" value="TreeGrafter"/>
</dbReference>
<dbReference type="Pfam" id="PF00156">
    <property type="entry name" value="Pribosyltran"/>
    <property type="match status" value="1"/>
</dbReference>
<dbReference type="GO" id="GO:0016301">
    <property type="term" value="F:kinase activity"/>
    <property type="evidence" value="ECO:0007669"/>
    <property type="project" value="UniProtKB-KW"/>
</dbReference>
<organism evidence="5 6">
    <name type="scientific">Alteraurantiacibacter buctensis</name>
    <dbReference type="NCBI Taxonomy" id="1503981"/>
    <lineage>
        <taxon>Bacteria</taxon>
        <taxon>Pseudomonadati</taxon>
        <taxon>Pseudomonadota</taxon>
        <taxon>Alphaproteobacteria</taxon>
        <taxon>Sphingomonadales</taxon>
        <taxon>Erythrobacteraceae</taxon>
        <taxon>Alteraurantiacibacter</taxon>
    </lineage>
</organism>
<dbReference type="InterPro" id="IPR029057">
    <property type="entry name" value="PRTase-like"/>
</dbReference>
<feature type="domain" description="Phosphoribosyltransferase" evidence="3">
    <location>
        <begin position="162"/>
        <end position="247"/>
    </location>
</feature>
<dbReference type="InterPro" id="IPR005946">
    <property type="entry name" value="Rib-P_diPkinase"/>
</dbReference>
<keyword evidence="1 2" id="KW-0545">Nucleotide biosynthesis</keyword>
<dbReference type="Gene3D" id="3.40.50.2020">
    <property type="match status" value="2"/>
</dbReference>
<dbReference type="CDD" id="cd06223">
    <property type="entry name" value="PRTases_typeI"/>
    <property type="match status" value="1"/>
</dbReference>
<comment type="caution">
    <text evidence="5">The sequence shown here is derived from an EMBL/GenBank/DDBJ whole genome shotgun (WGS) entry which is preliminary data.</text>
</comment>
<dbReference type="GO" id="GO:0004749">
    <property type="term" value="F:ribose phosphate diphosphokinase activity"/>
    <property type="evidence" value="ECO:0007669"/>
    <property type="project" value="UniProtKB-EC"/>
</dbReference>
<evidence type="ECO:0000313" key="5">
    <source>
        <dbReference type="EMBL" id="MXO71100.1"/>
    </source>
</evidence>
<dbReference type="PANTHER" id="PTHR10210">
    <property type="entry name" value="RIBOSE-PHOSPHATE DIPHOSPHOKINASE FAMILY MEMBER"/>
    <property type="match status" value="1"/>
</dbReference>
<evidence type="ECO:0000256" key="2">
    <source>
        <dbReference type="RuleBase" id="RU004324"/>
    </source>
</evidence>
<sequence length="302" mass="31295">MTRAALHAFADGVGPAADLARALGAAFAPISLHRFPDGESLVQVNPAQAGGCALLYCSLNDPNARLVELLLAASALRDSGATRVMLVAPYLGYMRQDMAFAPGQAVSQRVVGSLLAAHFDGLLTVDPHLHRIAALDEVMPGIDAISVSVASVLAAVLGLPTDTVLAGPDAESRQWVEKIARPFGLPFVMGSKQRHGDRAVTVTFDQPGIVRECRVVLVDDVISSGTTLARAAEALLAAGASSVEVLATHCLASEDDLARLAAAGITRIRATDSVAGPVATIPLAALLADAVRQARWIEGTMS</sequence>
<protein>
    <submittedName>
        <fullName evidence="5">Ribose-phosphate diphosphokinase</fullName>
        <ecNumber evidence="5">2.7.6.1</ecNumber>
    </submittedName>
</protein>
<dbReference type="InterPro" id="IPR000836">
    <property type="entry name" value="PRTase_dom"/>
</dbReference>
<dbReference type="SMART" id="SM01400">
    <property type="entry name" value="Pribosyltran_N"/>
    <property type="match status" value="1"/>
</dbReference>
<evidence type="ECO:0000256" key="1">
    <source>
        <dbReference type="ARBA" id="ARBA00022727"/>
    </source>
</evidence>
<dbReference type="GO" id="GO:0006015">
    <property type="term" value="P:5-phosphoribose 1-diphosphate biosynthetic process"/>
    <property type="evidence" value="ECO:0007669"/>
    <property type="project" value="TreeGrafter"/>
</dbReference>
<dbReference type="GO" id="GO:0000287">
    <property type="term" value="F:magnesium ion binding"/>
    <property type="evidence" value="ECO:0007669"/>
    <property type="project" value="InterPro"/>
</dbReference>
<dbReference type="RefSeq" id="WP_160771051.1">
    <property type="nucleotide sequence ID" value="NZ_WTYV01000002.1"/>
</dbReference>
<feature type="domain" description="Ribose-phosphate pyrophosphokinase N-terminal" evidence="4">
    <location>
        <begin position="16"/>
        <end position="116"/>
    </location>
</feature>
<keyword evidence="6" id="KW-1185">Reference proteome</keyword>
<proteinExistence type="inferred from homology"/>
<accession>A0A844YVQ2</accession>
<dbReference type="GO" id="GO:0005737">
    <property type="term" value="C:cytoplasm"/>
    <property type="evidence" value="ECO:0007669"/>
    <property type="project" value="TreeGrafter"/>
</dbReference>
<dbReference type="InterPro" id="IPR029099">
    <property type="entry name" value="Pribosyltran_N"/>
</dbReference>
<dbReference type="GO" id="GO:0002189">
    <property type="term" value="C:ribose phosphate diphosphokinase complex"/>
    <property type="evidence" value="ECO:0007669"/>
    <property type="project" value="TreeGrafter"/>
</dbReference>
<evidence type="ECO:0000259" key="4">
    <source>
        <dbReference type="Pfam" id="PF13793"/>
    </source>
</evidence>
<dbReference type="AlphaFoldDB" id="A0A844YVQ2"/>
<dbReference type="NCBIfam" id="TIGR01251">
    <property type="entry name" value="ribP_PPkin"/>
    <property type="match status" value="1"/>
</dbReference>
<dbReference type="Pfam" id="PF13793">
    <property type="entry name" value="Pribosyltran_N"/>
    <property type="match status" value="1"/>
</dbReference>
<gene>
    <name evidence="5" type="primary">prs</name>
    <name evidence="5" type="ORF">GRI99_05545</name>
</gene>